<dbReference type="Gene3D" id="3.30.50.10">
    <property type="entry name" value="Erythroid Transcription Factor GATA-1, subunit A"/>
    <property type="match status" value="1"/>
</dbReference>
<accession>A0A397TLB3</accession>
<dbReference type="GO" id="GO:0043565">
    <property type="term" value="F:sequence-specific DNA binding"/>
    <property type="evidence" value="ECO:0007669"/>
    <property type="project" value="InterPro"/>
</dbReference>
<dbReference type="CDD" id="cd00202">
    <property type="entry name" value="ZnF_GATA"/>
    <property type="match status" value="1"/>
</dbReference>
<dbReference type="STRING" id="658196.A0A397TLB3"/>
<organism evidence="3 4">
    <name type="scientific">Glomus cerebriforme</name>
    <dbReference type="NCBI Taxonomy" id="658196"/>
    <lineage>
        <taxon>Eukaryota</taxon>
        <taxon>Fungi</taxon>
        <taxon>Fungi incertae sedis</taxon>
        <taxon>Mucoromycota</taxon>
        <taxon>Glomeromycotina</taxon>
        <taxon>Glomeromycetes</taxon>
        <taxon>Glomerales</taxon>
        <taxon>Glomeraceae</taxon>
        <taxon>Glomus</taxon>
    </lineage>
</organism>
<dbReference type="GO" id="GO:0008270">
    <property type="term" value="F:zinc ion binding"/>
    <property type="evidence" value="ECO:0007669"/>
    <property type="project" value="UniProtKB-KW"/>
</dbReference>
<dbReference type="GO" id="GO:0006357">
    <property type="term" value="P:regulation of transcription by RNA polymerase II"/>
    <property type="evidence" value="ECO:0007669"/>
    <property type="project" value="TreeGrafter"/>
</dbReference>
<name>A0A397TLB3_9GLOM</name>
<gene>
    <name evidence="3" type="ORF">C1645_178972</name>
</gene>
<evidence type="ECO:0000313" key="3">
    <source>
        <dbReference type="EMBL" id="RIA98169.1"/>
    </source>
</evidence>
<dbReference type="GO" id="GO:0030466">
    <property type="term" value="P:silent mating-type cassette heterochromatin formation"/>
    <property type="evidence" value="ECO:0007669"/>
    <property type="project" value="TreeGrafter"/>
</dbReference>
<dbReference type="AlphaFoldDB" id="A0A397TLB3"/>
<dbReference type="PROSITE" id="PS50114">
    <property type="entry name" value="GATA_ZN_FINGER_2"/>
    <property type="match status" value="1"/>
</dbReference>
<comment type="caution">
    <text evidence="3">The sequence shown here is derived from an EMBL/GenBank/DDBJ whole genome shotgun (WGS) entry which is preliminary data.</text>
</comment>
<keyword evidence="4" id="KW-1185">Reference proteome</keyword>
<evidence type="ECO:0000313" key="4">
    <source>
        <dbReference type="Proteomes" id="UP000265703"/>
    </source>
</evidence>
<evidence type="ECO:0000256" key="1">
    <source>
        <dbReference type="PROSITE-ProRule" id="PRU00094"/>
    </source>
</evidence>
<dbReference type="PANTHER" id="PTHR39147:SF1">
    <property type="entry name" value="PROTEIN SPT21"/>
    <property type="match status" value="1"/>
</dbReference>
<dbReference type="Pfam" id="PF00320">
    <property type="entry name" value="GATA"/>
    <property type="match status" value="1"/>
</dbReference>
<keyword evidence="1" id="KW-0862">Zinc</keyword>
<proteinExistence type="predicted"/>
<feature type="domain" description="GATA-type" evidence="2">
    <location>
        <begin position="33"/>
        <end position="73"/>
    </location>
</feature>
<sequence length="85" mass="9636">MSQFFNLISNICTFGFKLKSVLLNQKTTYLFLGLVCANCKTSNTPGWRAAGTPDQKLCNACGLYFSKYKSHRPNHLWNNLRNKSA</sequence>
<protein>
    <recommendedName>
        <fullName evidence="2">GATA-type domain-containing protein</fullName>
    </recommendedName>
</protein>
<dbReference type="PANTHER" id="PTHR39147">
    <property type="entry name" value="PROTEIN SPT21"/>
    <property type="match status" value="1"/>
</dbReference>
<dbReference type="InterPro" id="IPR042403">
    <property type="entry name" value="Spt21/Ams2"/>
</dbReference>
<dbReference type="Proteomes" id="UP000265703">
    <property type="component" value="Unassembled WGS sequence"/>
</dbReference>
<dbReference type="SUPFAM" id="SSF57716">
    <property type="entry name" value="Glucocorticoid receptor-like (DNA-binding domain)"/>
    <property type="match status" value="1"/>
</dbReference>
<keyword evidence="1" id="KW-0479">Metal-binding</keyword>
<dbReference type="InterPro" id="IPR013088">
    <property type="entry name" value="Znf_NHR/GATA"/>
</dbReference>
<dbReference type="InterPro" id="IPR000679">
    <property type="entry name" value="Znf_GATA"/>
</dbReference>
<dbReference type="EMBL" id="QKYT01000020">
    <property type="protein sequence ID" value="RIA98169.1"/>
    <property type="molecule type" value="Genomic_DNA"/>
</dbReference>
<reference evidence="3 4" key="1">
    <citation type="submission" date="2018-06" db="EMBL/GenBank/DDBJ databases">
        <title>Comparative genomics reveals the genomic features of Rhizophagus irregularis, R. cerebriforme, R. diaphanum and Gigaspora rosea, and their symbiotic lifestyle signature.</title>
        <authorList>
            <person name="Morin E."/>
            <person name="San Clemente H."/>
            <person name="Chen E.C.H."/>
            <person name="De La Providencia I."/>
            <person name="Hainaut M."/>
            <person name="Kuo A."/>
            <person name="Kohler A."/>
            <person name="Murat C."/>
            <person name="Tang N."/>
            <person name="Roy S."/>
            <person name="Loubradou J."/>
            <person name="Henrissat B."/>
            <person name="Grigoriev I.V."/>
            <person name="Corradi N."/>
            <person name="Roux C."/>
            <person name="Martin F.M."/>
        </authorList>
    </citation>
    <scope>NUCLEOTIDE SEQUENCE [LARGE SCALE GENOMIC DNA]</scope>
    <source>
        <strain evidence="3 4">DAOM 227022</strain>
    </source>
</reference>
<dbReference type="SMART" id="SM00401">
    <property type="entry name" value="ZnF_GATA"/>
    <property type="match status" value="1"/>
</dbReference>
<dbReference type="PROSITE" id="PS00344">
    <property type="entry name" value="GATA_ZN_FINGER_1"/>
    <property type="match status" value="1"/>
</dbReference>
<dbReference type="GO" id="GO:0000183">
    <property type="term" value="P:rDNA heterochromatin formation"/>
    <property type="evidence" value="ECO:0007669"/>
    <property type="project" value="TreeGrafter"/>
</dbReference>
<keyword evidence="1" id="KW-0863">Zinc-finger</keyword>
<dbReference type="OrthoDB" id="515401at2759"/>
<evidence type="ECO:0000259" key="2">
    <source>
        <dbReference type="PROSITE" id="PS50114"/>
    </source>
</evidence>